<keyword evidence="4" id="KW-1185">Reference proteome</keyword>
<keyword evidence="1" id="KW-0732">Signal</keyword>
<sequence length="107" mass="12101">MFFKLNLLSLAGLGLFLILLEGCFCDAEKLECPKNEFVLCGSGCQVQCKELHKHCPIEVLKFTDACYCLPGYAREESGICIPLKECLKKNKQEKVEEEEEAKEPEQP</sequence>
<reference evidence="3" key="2">
    <citation type="submission" date="2020-05" db="UniProtKB">
        <authorList>
            <consortium name="EnsemblMetazoa"/>
        </authorList>
    </citation>
    <scope>IDENTIFICATION</scope>
    <source>
        <strain evidence="3">IAEA</strain>
    </source>
</reference>
<dbReference type="SUPFAM" id="SSF57567">
    <property type="entry name" value="Serine protease inhibitors"/>
    <property type="match status" value="1"/>
</dbReference>
<name>A0A1A9W1Z5_9MUSC</name>
<dbReference type="InterPro" id="IPR002919">
    <property type="entry name" value="TIL_dom"/>
</dbReference>
<feature type="domain" description="TIL" evidence="2">
    <location>
        <begin position="32"/>
        <end position="86"/>
    </location>
</feature>
<dbReference type="AlphaFoldDB" id="A0A1A9W1Z5"/>
<dbReference type="InterPro" id="IPR036084">
    <property type="entry name" value="Ser_inhib-like_sf"/>
</dbReference>
<reference evidence="4" key="1">
    <citation type="submission" date="2014-03" db="EMBL/GenBank/DDBJ databases">
        <authorList>
            <person name="Aksoy S."/>
            <person name="Warren W."/>
            <person name="Wilson R.K."/>
        </authorList>
    </citation>
    <scope>NUCLEOTIDE SEQUENCE [LARGE SCALE GENOMIC DNA]</scope>
    <source>
        <strain evidence="4">IAEA</strain>
    </source>
</reference>
<dbReference type="Proteomes" id="UP000091820">
    <property type="component" value="Unassembled WGS sequence"/>
</dbReference>
<evidence type="ECO:0000313" key="3">
    <source>
        <dbReference type="EnsemblMetazoa" id="GBRI003473-PA"/>
    </source>
</evidence>
<evidence type="ECO:0000313" key="4">
    <source>
        <dbReference type="Proteomes" id="UP000091820"/>
    </source>
</evidence>
<organism evidence="3 4">
    <name type="scientific">Glossina brevipalpis</name>
    <dbReference type="NCBI Taxonomy" id="37001"/>
    <lineage>
        <taxon>Eukaryota</taxon>
        <taxon>Metazoa</taxon>
        <taxon>Ecdysozoa</taxon>
        <taxon>Arthropoda</taxon>
        <taxon>Hexapoda</taxon>
        <taxon>Insecta</taxon>
        <taxon>Pterygota</taxon>
        <taxon>Neoptera</taxon>
        <taxon>Endopterygota</taxon>
        <taxon>Diptera</taxon>
        <taxon>Brachycera</taxon>
        <taxon>Muscomorpha</taxon>
        <taxon>Hippoboscoidea</taxon>
        <taxon>Glossinidae</taxon>
        <taxon>Glossina</taxon>
    </lineage>
</organism>
<feature type="signal peptide" evidence="1">
    <location>
        <begin position="1"/>
        <end position="25"/>
    </location>
</feature>
<evidence type="ECO:0000259" key="2">
    <source>
        <dbReference type="Pfam" id="PF01826"/>
    </source>
</evidence>
<dbReference type="EnsemblMetazoa" id="GBRI003473-RA">
    <property type="protein sequence ID" value="GBRI003473-PA"/>
    <property type="gene ID" value="GBRI003473"/>
</dbReference>
<dbReference type="CDD" id="cd19941">
    <property type="entry name" value="TIL"/>
    <property type="match status" value="1"/>
</dbReference>
<evidence type="ECO:0000256" key="1">
    <source>
        <dbReference type="SAM" id="SignalP"/>
    </source>
</evidence>
<dbReference type="Gene3D" id="2.10.25.10">
    <property type="entry name" value="Laminin"/>
    <property type="match status" value="1"/>
</dbReference>
<proteinExistence type="predicted"/>
<protein>
    <submittedName>
        <fullName evidence="3">TIL domain-containing protein</fullName>
    </submittedName>
</protein>
<dbReference type="VEuPathDB" id="VectorBase:GBRI003473"/>
<dbReference type="Pfam" id="PF01826">
    <property type="entry name" value="TIL"/>
    <property type="match status" value="1"/>
</dbReference>
<dbReference type="STRING" id="37001.A0A1A9W1Z5"/>
<feature type="chain" id="PRO_5008399910" evidence="1">
    <location>
        <begin position="26"/>
        <end position="107"/>
    </location>
</feature>
<accession>A0A1A9W1Z5</accession>